<organism evidence="9 10">
    <name type="scientific">Corynebacterium mustelae</name>
    <dbReference type="NCBI Taxonomy" id="571915"/>
    <lineage>
        <taxon>Bacteria</taxon>
        <taxon>Bacillati</taxon>
        <taxon>Actinomycetota</taxon>
        <taxon>Actinomycetes</taxon>
        <taxon>Mycobacteriales</taxon>
        <taxon>Corynebacteriaceae</taxon>
        <taxon>Corynebacterium</taxon>
    </lineage>
</organism>
<dbReference type="KEGG" id="cmv:CMUST_07320"/>
<protein>
    <recommendedName>
        <fullName evidence="8">Probable membrane transporter protein</fullName>
    </recommendedName>
</protein>
<dbReference type="OrthoDB" id="3872971at2"/>
<dbReference type="AlphaFoldDB" id="A0A0G3GXA5"/>
<feature type="transmembrane region" description="Helical" evidence="8">
    <location>
        <begin position="231"/>
        <end position="252"/>
    </location>
</feature>
<evidence type="ECO:0000313" key="9">
    <source>
        <dbReference type="EMBL" id="AKK05794.1"/>
    </source>
</evidence>
<dbReference type="Pfam" id="PF01925">
    <property type="entry name" value="TauE"/>
    <property type="match status" value="1"/>
</dbReference>
<dbReference type="PANTHER" id="PTHR30269">
    <property type="entry name" value="TRANSMEMBRANE PROTEIN YFCA"/>
    <property type="match status" value="1"/>
</dbReference>
<dbReference type="STRING" id="571915.CMUST_07320"/>
<feature type="transmembrane region" description="Helical" evidence="8">
    <location>
        <begin position="36"/>
        <end position="62"/>
    </location>
</feature>
<evidence type="ECO:0000313" key="10">
    <source>
        <dbReference type="Proteomes" id="UP000035199"/>
    </source>
</evidence>
<evidence type="ECO:0000256" key="3">
    <source>
        <dbReference type="ARBA" id="ARBA00022448"/>
    </source>
</evidence>
<evidence type="ECO:0000256" key="4">
    <source>
        <dbReference type="ARBA" id="ARBA00022475"/>
    </source>
</evidence>
<feature type="transmembrane region" description="Helical" evidence="8">
    <location>
        <begin position="6"/>
        <end position="24"/>
    </location>
</feature>
<evidence type="ECO:0000256" key="1">
    <source>
        <dbReference type="ARBA" id="ARBA00004651"/>
    </source>
</evidence>
<evidence type="ECO:0000256" key="2">
    <source>
        <dbReference type="ARBA" id="ARBA00009142"/>
    </source>
</evidence>
<keyword evidence="5 8" id="KW-0812">Transmembrane</keyword>
<dbReference type="InterPro" id="IPR002781">
    <property type="entry name" value="TM_pro_TauE-like"/>
</dbReference>
<proteinExistence type="inferred from homology"/>
<dbReference type="PATRIC" id="fig|571915.4.peg.1561"/>
<accession>A0A0G3GXA5</accession>
<dbReference type="RefSeq" id="WP_047261937.1">
    <property type="nucleotide sequence ID" value="NZ_CP011542.1"/>
</dbReference>
<comment type="subcellular location">
    <subcellularLocation>
        <location evidence="1 8">Cell membrane</location>
        <topology evidence="1 8">Multi-pass membrane protein</topology>
    </subcellularLocation>
</comment>
<keyword evidence="4 8" id="KW-1003">Cell membrane</keyword>
<dbReference type="PANTHER" id="PTHR30269:SF37">
    <property type="entry name" value="MEMBRANE TRANSPORTER PROTEIN"/>
    <property type="match status" value="1"/>
</dbReference>
<feature type="transmembrane region" description="Helical" evidence="8">
    <location>
        <begin position="173"/>
        <end position="194"/>
    </location>
</feature>
<dbReference type="InterPro" id="IPR052017">
    <property type="entry name" value="TSUP"/>
</dbReference>
<sequence length="253" mass="26186">MLSGFSLGVVVFVVVFIGSFLQRVSGMGLGLVAGPVLSLILGPVEGILVVNVLAVINAVFATISVRNLIEWQKFWLISPILVFGILPGAWLVRTLEPGLMQALVGMILLLALSFVSFGSQCLPTVSGRWPAAFSGLIAGFTSALAGVAGPAITVYAQASKWEQRSFAATLQPIFFVSGLISIVAKVGFIGFTPITTTSPVVWIGGVCAMIVGIFLGVKAEASIPRTKARTLAVALAMAGGATALVRGILALIS</sequence>
<keyword evidence="6 8" id="KW-1133">Transmembrane helix</keyword>
<gene>
    <name evidence="9" type="ORF">CMUST_07320</name>
</gene>
<reference evidence="9 10" key="1">
    <citation type="journal article" date="2015" name="Genome Announc.">
        <title>Complete Genome Sequence of the Type Strain Corynebacterium mustelae DSM 45274, Isolated from Various Tissues of a Male Ferret with Lethal Sepsis.</title>
        <authorList>
            <person name="Ruckert C."/>
            <person name="Eimer J."/>
            <person name="Winkler A."/>
            <person name="Tauch A."/>
        </authorList>
    </citation>
    <scope>NUCLEOTIDE SEQUENCE [LARGE SCALE GENOMIC DNA]</scope>
    <source>
        <strain evidence="9 10">DSM 45274</strain>
    </source>
</reference>
<feature type="transmembrane region" description="Helical" evidence="8">
    <location>
        <begin position="74"/>
        <end position="92"/>
    </location>
</feature>
<evidence type="ECO:0000256" key="6">
    <source>
        <dbReference type="ARBA" id="ARBA00022989"/>
    </source>
</evidence>
<comment type="similarity">
    <text evidence="2 8">Belongs to the 4-toluene sulfonate uptake permease (TSUP) (TC 2.A.102) family.</text>
</comment>
<dbReference type="Proteomes" id="UP000035199">
    <property type="component" value="Chromosome"/>
</dbReference>
<feature type="transmembrane region" description="Helical" evidence="8">
    <location>
        <begin position="99"/>
        <end position="119"/>
    </location>
</feature>
<evidence type="ECO:0000256" key="5">
    <source>
        <dbReference type="ARBA" id="ARBA00022692"/>
    </source>
</evidence>
<dbReference type="GO" id="GO:0005886">
    <property type="term" value="C:plasma membrane"/>
    <property type="evidence" value="ECO:0007669"/>
    <property type="project" value="UniProtKB-SubCell"/>
</dbReference>
<dbReference type="EMBL" id="CP011542">
    <property type="protein sequence ID" value="AKK05794.1"/>
    <property type="molecule type" value="Genomic_DNA"/>
</dbReference>
<keyword evidence="3" id="KW-0813">Transport</keyword>
<evidence type="ECO:0000256" key="7">
    <source>
        <dbReference type="ARBA" id="ARBA00023136"/>
    </source>
</evidence>
<keyword evidence="10" id="KW-1185">Reference proteome</keyword>
<feature type="transmembrane region" description="Helical" evidence="8">
    <location>
        <begin position="200"/>
        <end position="219"/>
    </location>
</feature>
<reference evidence="10" key="2">
    <citation type="submission" date="2015-05" db="EMBL/GenBank/DDBJ databases">
        <title>Complete genome sequence of Corynebacterium mustelae DSM 45274, isolated from various tissues of a male ferret with lethal sepsis.</title>
        <authorList>
            <person name="Ruckert C."/>
            <person name="Albersmeier A."/>
            <person name="Winkler A."/>
            <person name="Tauch A."/>
        </authorList>
    </citation>
    <scope>NUCLEOTIDE SEQUENCE [LARGE SCALE GENOMIC DNA]</scope>
    <source>
        <strain evidence="10">DSM 45274</strain>
    </source>
</reference>
<feature type="transmembrane region" description="Helical" evidence="8">
    <location>
        <begin position="131"/>
        <end position="152"/>
    </location>
</feature>
<name>A0A0G3GXA5_9CORY</name>
<evidence type="ECO:0000256" key="8">
    <source>
        <dbReference type="RuleBase" id="RU363041"/>
    </source>
</evidence>
<keyword evidence="7 8" id="KW-0472">Membrane</keyword>